<dbReference type="RefSeq" id="WP_058380610.1">
    <property type="nucleotide sequence ID" value="NZ_CP013659.2"/>
</dbReference>
<reference evidence="2" key="1">
    <citation type="submission" date="2016-01" db="EMBL/GenBank/DDBJ databases">
        <title>Complete genome of Planococcus rifietoensis type strain M8.</title>
        <authorList>
            <person name="See-Too W.S."/>
        </authorList>
    </citation>
    <scope>NUCLEOTIDE SEQUENCE [LARGE SCALE GENOMIC DNA]</scope>
    <source>
        <strain evidence="2">M8</strain>
    </source>
</reference>
<dbReference type="KEGG" id="prt:AUC31_00950"/>
<dbReference type="PANTHER" id="PTHR47074">
    <property type="entry name" value="BNAC02G40300D PROTEIN"/>
    <property type="match status" value="1"/>
</dbReference>
<dbReference type="SUPFAM" id="SSF53098">
    <property type="entry name" value="Ribonuclease H-like"/>
    <property type="match status" value="1"/>
</dbReference>
<dbReference type="InterPro" id="IPR002156">
    <property type="entry name" value="RNaseH_domain"/>
</dbReference>
<sequence>MIELFVDASTAGGVNVSAVGVFLRGEGHSIKWSEYVGEMDNHQAEFTALLKGLKLARPLATGMVSIKSDSKLVVDAFEKRFVKNPVYKKLLDESLSIADEFDYCFIKWIPDSQNKAAHTLANDKLKEHK</sequence>
<dbReference type="STRING" id="200991.AUC31_00950"/>
<dbReference type="PANTHER" id="PTHR47074:SF11">
    <property type="entry name" value="REVERSE TRANSCRIPTASE-LIKE PROTEIN"/>
    <property type="match status" value="1"/>
</dbReference>
<dbReference type="PROSITE" id="PS50879">
    <property type="entry name" value="RNASE_H_1"/>
    <property type="match status" value="1"/>
</dbReference>
<dbReference type="InterPro" id="IPR052929">
    <property type="entry name" value="RNase_H-like_EbsB-rel"/>
</dbReference>
<evidence type="ECO:0000259" key="1">
    <source>
        <dbReference type="PROSITE" id="PS50879"/>
    </source>
</evidence>
<proteinExistence type="predicted"/>
<dbReference type="EMBL" id="CP013659">
    <property type="protein sequence ID" value="ALS73901.1"/>
    <property type="molecule type" value="Genomic_DNA"/>
</dbReference>
<dbReference type="Pfam" id="PF13456">
    <property type="entry name" value="RVT_3"/>
    <property type="match status" value="1"/>
</dbReference>
<dbReference type="AlphaFoldDB" id="A0A0U2YME2"/>
<dbReference type="GO" id="GO:0003676">
    <property type="term" value="F:nucleic acid binding"/>
    <property type="evidence" value="ECO:0007669"/>
    <property type="project" value="InterPro"/>
</dbReference>
<keyword evidence="3" id="KW-1185">Reference proteome</keyword>
<feature type="domain" description="RNase H type-1" evidence="1">
    <location>
        <begin position="1"/>
        <end position="126"/>
    </location>
</feature>
<dbReference type="OrthoDB" id="7845843at2"/>
<dbReference type="InterPro" id="IPR012337">
    <property type="entry name" value="RNaseH-like_sf"/>
</dbReference>
<accession>A0A0U2YME2</accession>
<protein>
    <submittedName>
        <fullName evidence="2">Ribonuclease H</fullName>
    </submittedName>
</protein>
<evidence type="ECO:0000313" key="2">
    <source>
        <dbReference type="EMBL" id="ALS73901.1"/>
    </source>
</evidence>
<dbReference type="InterPro" id="IPR036397">
    <property type="entry name" value="RNaseH_sf"/>
</dbReference>
<organism evidence="2 3">
    <name type="scientific">Planococcus rifietoensis</name>
    <dbReference type="NCBI Taxonomy" id="200991"/>
    <lineage>
        <taxon>Bacteria</taxon>
        <taxon>Bacillati</taxon>
        <taxon>Bacillota</taxon>
        <taxon>Bacilli</taxon>
        <taxon>Bacillales</taxon>
        <taxon>Caryophanaceae</taxon>
        <taxon>Planococcus</taxon>
    </lineage>
</organism>
<name>A0A0U2YME2_9BACL</name>
<gene>
    <name evidence="2" type="primary">rnhA</name>
    <name evidence="2" type="ORF">AUC31_00950</name>
</gene>
<dbReference type="Proteomes" id="UP000067683">
    <property type="component" value="Chromosome"/>
</dbReference>
<dbReference type="CDD" id="cd09279">
    <property type="entry name" value="RNase_HI_like"/>
    <property type="match status" value="1"/>
</dbReference>
<evidence type="ECO:0000313" key="3">
    <source>
        <dbReference type="Proteomes" id="UP000067683"/>
    </source>
</evidence>
<dbReference type="GO" id="GO:0004523">
    <property type="term" value="F:RNA-DNA hybrid ribonuclease activity"/>
    <property type="evidence" value="ECO:0007669"/>
    <property type="project" value="InterPro"/>
</dbReference>
<dbReference type="Gene3D" id="3.30.420.10">
    <property type="entry name" value="Ribonuclease H-like superfamily/Ribonuclease H"/>
    <property type="match status" value="1"/>
</dbReference>